<dbReference type="EMBL" id="CALTRL010005741">
    <property type="protein sequence ID" value="CAH7685726.1"/>
    <property type="molecule type" value="Genomic_DNA"/>
</dbReference>
<protein>
    <submittedName>
        <fullName evidence="1">Uncharacterized protein</fullName>
    </submittedName>
</protein>
<comment type="caution">
    <text evidence="1">The sequence shown here is derived from an EMBL/GenBank/DDBJ whole genome shotgun (WGS) entry which is preliminary data.</text>
</comment>
<evidence type="ECO:0000313" key="1">
    <source>
        <dbReference type="EMBL" id="CAH7685726.1"/>
    </source>
</evidence>
<dbReference type="AlphaFoldDB" id="A0AAV0BI28"/>
<evidence type="ECO:0000313" key="2">
    <source>
        <dbReference type="Proteomes" id="UP001153365"/>
    </source>
</evidence>
<sequence>MNNLNGGGVTDAVNVCGQAGAQFGSAALGPGLGPEAGRGLAWQGWVLGKARAWAGRGLAWQGWVLGLVGKVGLGWVLGQVGAWLSLAGLGPGADRAGRAGRGLAGLGWAGLVGRAGRGWAGTKLRLVLQPERQAEGFWVKANERLVRDVEHVAVVEKASFKSGCDFDTEVVQGVMWH</sequence>
<dbReference type="Proteomes" id="UP001153365">
    <property type="component" value="Unassembled WGS sequence"/>
</dbReference>
<accession>A0AAV0BI28</accession>
<keyword evidence="2" id="KW-1185">Reference proteome</keyword>
<proteinExistence type="predicted"/>
<gene>
    <name evidence="1" type="ORF">PPACK8108_LOCUS20297</name>
</gene>
<reference evidence="1" key="1">
    <citation type="submission" date="2022-06" db="EMBL/GenBank/DDBJ databases">
        <authorList>
            <consortium name="SYNGENTA / RWTH Aachen University"/>
        </authorList>
    </citation>
    <scope>NUCLEOTIDE SEQUENCE</scope>
</reference>
<organism evidence="1 2">
    <name type="scientific">Phakopsora pachyrhizi</name>
    <name type="common">Asian soybean rust disease fungus</name>
    <dbReference type="NCBI Taxonomy" id="170000"/>
    <lineage>
        <taxon>Eukaryota</taxon>
        <taxon>Fungi</taxon>
        <taxon>Dikarya</taxon>
        <taxon>Basidiomycota</taxon>
        <taxon>Pucciniomycotina</taxon>
        <taxon>Pucciniomycetes</taxon>
        <taxon>Pucciniales</taxon>
        <taxon>Phakopsoraceae</taxon>
        <taxon>Phakopsora</taxon>
    </lineage>
</organism>
<name>A0AAV0BI28_PHAPC</name>